<dbReference type="AlphaFoldDB" id="A0A0C3QG39"/>
<keyword evidence="5 12" id="KW-0819">tRNA processing</keyword>
<evidence type="ECO:0000256" key="5">
    <source>
        <dbReference type="ARBA" id="ARBA00022694"/>
    </source>
</evidence>
<name>A0A0C3QG39_9AGAM</name>
<dbReference type="STRING" id="1051891.A0A0C3QG39"/>
<feature type="binding site" evidence="14">
    <location>
        <position position="30"/>
    </location>
    <ligand>
        <name>Mg(2+)</name>
        <dbReference type="ChEBI" id="CHEBI:18420"/>
        <label>1</label>
        <note>catalytic</note>
    </ligand>
</feature>
<feature type="binding site" evidence="14">
    <location>
        <position position="76"/>
    </location>
    <ligand>
        <name>Mg(2+)</name>
        <dbReference type="ChEBI" id="CHEBI:18420"/>
        <label>1</label>
        <note>catalytic</note>
    </ligand>
</feature>
<evidence type="ECO:0000256" key="1">
    <source>
        <dbReference type="ARBA" id="ARBA00010113"/>
    </source>
</evidence>
<feature type="domain" description="tRNAHis guanylyltransferase catalytic" evidence="16">
    <location>
        <begin position="7"/>
        <end position="135"/>
    </location>
</feature>
<evidence type="ECO:0000256" key="9">
    <source>
        <dbReference type="ARBA" id="ARBA00022842"/>
    </source>
</evidence>
<sequence length="325" mass="36935">MAATRFAYVKTYELPDPILPNTYFVVRIDGQSFHRFSDVHAFVKPNDLSALQLMDNAAEDVMRALPDAVLGFGESDEYSFLFRKTATLFNRRESKIMSTVVSHFTSSYVFNWSRYFPDKMLQYPPTFDARLVVYPSEKEVKDYFAWRQADTHINNLYNTAFWALVQQGGMSTSEAHQKLNGTVSADKNEILHSQFGINYNSVDARFRKGSVVVKVQARKSETSKRSLALLSASYVSQKPVEKPNEASGSSAQSDVEAGGSFDQGTPDTDVGEKDITAQKIQHRREKKEAKKAEKMAMRKREWVLSVMHCDVIGDDFWHSHPDILQ</sequence>
<keyword evidence="7 12" id="KW-0479">Metal-binding</keyword>
<feature type="region of interest" description="Disordered" evidence="15">
    <location>
        <begin position="238"/>
        <end position="292"/>
    </location>
</feature>
<keyword evidence="9 12" id="KW-0460">Magnesium</keyword>
<feature type="binding site" evidence="13">
    <location>
        <begin position="29"/>
        <end position="34"/>
    </location>
    <ligand>
        <name>GTP</name>
        <dbReference type="ChEBI" id="CHEBI:37565"/>
    </ligand>
</feature>
<dbReference type="EC" id="2.7.7.79" evidence="2 12"/>
<dbReference type="GO" id="GO:0008193">
    <property type="term" value="F:tRNA guanylyltransferase activity"/>
    <property type="evidence" value="ECO:0007669"/>
    <property type="project" value="UniProtKB-UniRule"/>
</dbReference>
<feature type="binding site" evidence="13">
    <location>
        <begin position="75"/>
        <end position="76"/>
    </location>
    <ligand>
        <name>GTP</name>
        <dbReference type="ChEBI" id="CHEBI:37565"/>
    </ligand>
</feature>
<evidence type="ECO:0000256" key="7">
    <source>
        <dbReference type="ARBA" id="ARBA00022723"/>
    </source>
</evidence>
<reference evidence="19" key="2">
    <citation type="submission" date="2015-01" db="EMBL/GenBank/DDBJ databases">
        <title>Evolutionary Origins and Diversification of the Mycorrhizal Mutualists.</title>
        <authorList>
            <consortium name="DOE Joint Genome Institute"/>
            <consortium name="Mycorrhizal Genomics Consortium"/>
            <person name="Kohler A."/>
            <person name="Kuo A."/>
            <person name="Nagy L.G."/>
            <person name="Floudas D."/>
            <person name="Copeland A."/>
            <person name="Barry K.W."/>
            <person name="Cichocki N."/>
            <person name="Veneault-Fourrey C."/>
            <person name="LaButti K."/>
            <person name="Lindquist E.A."/>
            <person name="Lipzen A."/>
            <person name="Lundell T."/>
            <person name="Morin E."/>
            <person name="Murat C."/>
            <person name="Riley R."/>
            <person name="Ohm R."/>
            <person name="Sun H."/>
            <person name="Tunlid A."/>
            <person name="Henrissat B."/>
            <person name="Grigoriev I.V."/>
            <person name="Hibbett D.S."/>
            <person name="Martin F."/>
        </authorList>
    </citation>
    <scope>NUCLEOTIDE SEQUENCE [LARGE SCALE GENOMIC DNA]</scope>
    <source>
        <strain evidence="19">MUT 4182</strain>
    </source>
</reference>
<dbReference type="GO" id="GO:0006400">
    <property type="term" value="P:tRNA modification"/>
    <property type="evidence" value="ECO:0007669"/>
    <property type="project" value="UniProtKB-UniRule"/>
</dbReference>
<evidence type="ECO:0000256" key="14">
    <source>
        <dbReference type="PIRSR" id="PIRSR028980-2"/>
    </source>
</evidence>
<evidence type="ECO:0000256" key="15">
    <source>
        <dbReference type="SAM" id="MobiDB-lite"/>
    </source>
</evidence>
<organism evidence="18 19">
    <name type="scientific">Tulasnella calospora MUT 4182</name>
    <dbReference type="NCBI Taxonomy" id="1051891"/>
    <lineage>
        <taxon>Eukaryota</taxon>
        <taxon>Fungi</taxon>
        <taxon>Dikarya</taxon>
        <taxon>Basidiomycota</taxon>
        <taxon>Agaricomycotina</taxon>
        <taxon>Agaricomycetes</taxon>
        <taxon>Cantharellales</taxon>
        <taxon>Tulasnellaceae</taxon>
        <taxon>Tulasnella</taxon>
    </lineage>
</organism>
<comment type="catalytic activity">
    <reaction evidence="12">
        <text>a 5'-end ribonucleotide-tRNA(His) + GTP + ATP + H2O = a 5'-end phospho-guanosine-ribonucleotide-tRNA(His) + AMP + 2 diphosphate + H(+)</text>
        <dbReference type="Rhea" id="RHEA:54564"/>
        <dbReference type="Rhea" id="RHEA-COMP:14193"/>
        <dbReference type="Rhea" id="RHEA-COMP:14917"/>
        <dbReference type="ChEBI" id="CHEBI:15377"/>
        <dbReference type="ChEBI" id="CHEBI:15378"/>
        <dbReference type="ChEBI" id="CHEBI:30616"/>
        <dbReference type="ChEBI" id="CHEBI:33019"/>
        <dbReference type="ChEBI" id="CHEBI:37565"/>
        <dbReference type="ChEBI" id="CHEBI:138282"/>
        <dbReference type="ChEBI" id="CHEBI:141847"/>
        <dbReference type="ChEBI" id="CHEBI:456215"/>
        <dbReference type="EC" id="2.7.7.79"/>
    </reaction>
</comment>
<evidence type="ECO:0000256" key="10">
    <source>
        <dbReference type="ARBA" id="ARBA00023134"/>
    </source>
</evidence>
<comment type="cofactor">
    <cofactor evidence="14">
        <name>Mg(2+)</name>
        <dbReference type="ChEBI" id="CHEBI:18420"/>
    </cofactor>
    <text evidence="14">Binds 2 magnesium ions per subunit.</text>
</comment>
<protein>
    <recommendedName>
        <fullName evidence="3 12">tRNA(His) guanylyltransferase</fullName>
        <ecNumber evidence="2 12">2.7.7.79</ecNumber>
    </recommendedName>
    <alternativeName>
        <fullName evidence="11 12">tRNA-histidine guanylyltransferase</fullName>
    </alternativeName>
</protein>
<dbReference type="Gene3D" id="3.30.70.3000">
    <property type="match status" value="1"/>
</dbReference>
<feature type="domain" description="Thg1 C-terminal" evidence="17">
    <location>
        <begin position="138"/>
        <end position="312"/>
    </location>
</feature>
<proteinExistence type="inferred from homology"/>
<dbReference type="GO" id="GO:0000287">
    <property type="term" value="F:magnesium ion binding"/>
    <property type="evidence" value="ECO:0007669"/>
    <property type="project" value="UniProtKB-UniRule"/>
</dbReference>
<dbReference type="PANTHER" id="PTHR12729">
    <property type="entry name" value="TRNA(HIS) GUANYLYLTRANSFERASE-RELATED"/>
    <property type="match status" value="1"/>
</dbReference>
<evidence type="ECO:0000256" key="13">
    <source>
        <dbReference type="PIRSR" id="PIRSR028980-1"/>
    </source>
</evidence>
<accession>A0A0C3QG39</accession>
<keyword evidence="8 12" id="KW-0547">Nucleotide-binding</keyword>
<evidence type="ECO:0000259" key="17">
    <source>
        <dbReference type="Pfam" id="PF14413"/>
    </source>
</evidence>
<evidence type="ECO:0000256" key="11">
    <source>
        <dbReference type="ARBA" id="ARBA00032480"/>
    </source>
</evidence>
<dbReference type="Proteomes" id="UP000054248">
    <property type="component" value="Unassembled WGS sequence"/>
</dbReference>
<evidence type="ECO:0000313" key="19">
    <source>
        <dbReference type="Proteomes" id="UP000054248"/>
    </source>
</evidence>
<keyword evidence="10 12" id="KW-0342">GTP-binding</keyword>
<comment type="similarity">
    <text evidence="1 12">Belongs to the tRNA(His) guanylyltransferase family.</text>
</comment>
<feature type="binding site" evidence="14">
    <location>
        <position position="29"/>
    </location>
    <ligand>
        <name>Mg(2+)</name>
        <dbReference type="ChEBI" id="CHEBI:18420"/>
        <label>1</label>
        <note>catalytic</note>
    </ligand>
</feature>
<gene>
    <name evidence="18" type="ORF">M407DRAFT_77104</name>
</gene>
<dbReference type="Pfam" id="PF04446">
    <property type="entry name" value="Thg1"/>
    <property type="match status" value="1"/>
</dbReference>
<evidence type="ECO:0000256" key="4">
    <source>
        <dbReference type="ARBA" id="ARBA00022679"/>
    </source>
</evidence>
<feature type="binding site" evidence="14">
    <location>
        <position position="76"/>
    </location>
    <ligand>
        <name>Mg(2+)</name>
        <dbReference type="ChEBI" id="CHEBI:18420"/>
        <label>2</label>
        <note>catalytic</note>
    </ligand>
</feature>
<dbReference type="InterPro" id="IPR038469">
    <property type="entry name" value="tRNAHis_GuaTrfase_Thg1_sf"/>
</dbReference>
<dbReference type="InterPro" id="IPR007537">
    <property type="entry name" value="tRNAHis_GuaTrfase_Thg1"/>
</dbReference>
<dbReference type="PIRSF" id="PIRSF028980">
    <property type="entry name" value="tRNAHis_guanylyltransferase"/>
    <property type="match status" value="1"/>
</dbReference>
<comment type="function">
    <text evidence="12">Adds a GMP to the 5'-end of tRNA(His) after transcription and RNase P cleavage.</text>
</comment>
<evidence type="ECO:0000256" key="2">
    <source>
        <dbReference type="ARBA" id="ARBA00012511"/>
    </source>
</evidence>
<evidence type="ECO:0000256" key="12">
    <source>
        <dbReference type="PIRNR" id="PIRNR028980"/>
    </source>
</evidence>
<keyword evidence="4 12" id="KW-0808">Transferase</keyword>
<dbReference type="OrthoDB" id="62560at2759"/>
<dbReference type="GO" id="GO:0005525">
    <property type="term" value="F:GTP binding"/>
    <property type="evidence" value="ECO:0007669"/>
    <property type="project" value="UniProtKB-UniRule"/>
</dbReference>
<dbReference type="InterPro" id="IPR025845">
    <property type="entry name" value="Thg1_C_dom"/>
</dbReference>
<evidence type="ECO:0000259" key="16">
    <source>
        <dbReference type="Pfam" id="PF04446"/>
    </source>
</evidence>
<keyword evidence="19" id="KW-1185">Reference proteome</keyword>
<reference evidence="18 19" key="1">
    <citation type="submission" date="2014-04" db="EMBL/GenBank/DDBJ databases">
        <authorList>
            <consortium name="DOE Joint Genome Institute"/>
            <person name="Kuo A."/>
            <person name="Girlanda M."/>
            <person name="Perotto S."/>
            <person name="Kohler A."/>
            <person name="Nagy L.G."/>
            <person name="Floudas D."/>
            <person name="Copeland A."/>
            <person name="Barry K.W."/>
            <person name="Cichocki N."/>
            <person name="Veneault-Fourrey C."/>
            <person name="LaButti K."/>
            <person name="Lindquist E.A."/>
            <person name="Lipzen A."/>
            <person name="Lundell T."/>
            <person name="Morin E."/>
            <person name="Murat C."/>
            <person name="Sun H."/>
            <person name="Tunlid A."/>
            <person name="Henrissat B."/>
            <person name="Grigoriev I.V."/>
            <person name="Hibbett D.S."/>
            <person name="Martin F."/>
            <person name="Nordberg H.P."/>
            <person name="Cantor M.N."/>
            <person name="Hua S.X."/>
        </authorList>
    </citation>
    <scope>NUCLEOTIDE SEQUENCE [LARGE SCALE GENOMIC DNA]</scope>
    <source>
        <strain evidence="18 19">MUT 4182</strain>
    </source>
</reference>
<feature type="binding site" evidence="14">
    <location>
        <position position="29"/>
    </location>
    <ligand>
        <name>Mg(2+)</name>
        <dbReference type="ChEBI" id="CHEBI:18420"/>
        <label>2</label>
        <note>catalytic</note>
    </ligand>
</feature>
<dbReference type="EMBL" id="KN823063">
    <property type="protein sequence ID" value="KIO24354.1"/>
    <property type="molecule type" value="Genomic_DNA"/>
</dbReference>
<evidence type="ECO:0000256" key="6">
    <source>
        <dbReference type="ARBA" id="ARBA00022695"/>
    </source>
</evidence>
<keyword evidence="6 12" id="KW-0548">Nucleotidyltransferase</keyword>
<dbReference type="Pfam" id="PF14413">
    <property type="entry name" value="Thg1C"/>
    <property type="match status" value="1"/>
</dbReference>
<evidence type="ECO:0000313" key="18">
    <source>
        <dbReference type="EMBL" id="KIO24354.1"/>
    </source>
</evidence>
<dbReference type="PANTHER" id="PTHR12729:SF6">
    <property type="entry name" value="TRNA(HIS) GUANYLYLTRANSFERASE-RELATED"/>
    <property type="match status" value="1"/>
</dbReference>
<dbReference type="InterPro" id="IPR024956">
    <property type="entry name" value="tRNAHis_GuaTrfase_cat"/>
</dbReference>
<evidence type="ECO:0000256" key="8">
    <source>
        <dbReference type="ARBA" id="ARBA00022741"/>
    </source>
</evidence>
<dbReference type="HOGENOM" id="CLU_044271_1_0_1"/>
<evidence type="ECO:0000256" key="3">
    <source>
        <dbReference type="ARBA" id="ARBA00015443"/>
    </source>
</evidence>